<feature type="chain" id="PRO_5035916067" description="Transthyretin-like family protein" evidence="1">
    <location>
        <begin position="23"/>
        <end position="172"/>
    </location>
</feature>
<evidence type="ECO:0000313" key="2">
    <source>
        <dbReference type="EnsemblMetazoa" id="OVOC10109.1"/>
    </source>
</evidence>
<dbReference type="Proteomes" id="UP000024404">
    <property type="component" value="Unassembled WGS sequence"/>
</dbReference>
<keyword evidence="1" id="KW-0732">Signal</keyword>
<dbReference type="InterPro" id="IPR038479">
    <property type="entry name" value="Transthyretin-like_sf"/>
</dbReference>
<proteinExistence type="predicted"/>
<name>A0A8R1TIU8_ONCVO</name>
<organism evidence="2 3">
    <name type="scientific">Onchocerca volvulus</name>
    <dbReference type="NCBI Taxonomy" id="6282"/>
    <lineage>
        <taxon>Eukaryota</taxon>
        <taxon>Metazoa</taxon>
        <taxon>Ecdysozoa</taxon>
        <taxon>Nematoda</taxon>
        <taxon>Chromadorea</taxon>
        <taxon>Rhabditida</taxon>
        <taxon>Spirurina</taxon>
        <taxon>Spiruromorpha</taxon>
        <taxon>Filarioidea</taxon>
        <taxon>Onchocercidae</taxon>
        <taxon>Onchocerca</taxon>
    </lineage>
</organism>
<sequence length="172" mass="19428">MRKSGCLFLLLEILQLFAPVNSAVGETVRIHGVLACGGAPVFAARLKLYDGEGLKDDGTTANHEDEFLFQIKNIEPSKLYLTIDHHCDGGILNKQCMRKDQLLFKEITAKRLIYHIGLLELQHSNISHSKILSYIESHNGCQCYEKNLFQNNSISCIKLIKMNQEKSSKINH</sequence>
<dbReference type="OMA" id="IESHAGC"/>
<reference evidence="3" key="1">
    <citation type="submission" date="2013-10" db="EMBL/GenBank/DDBJ databases">
        <title>Genome sequencing of Onchocerca volvulus.</title>
        <authorList>
            <person name="Cotton J."/>
            <person name="Tsai J."/>
            <person name="Stanley E."/>
            <person name="Tracey A."/>
            <person name="Holroyd N."/>
            <person name="Lustigman S."/>
            <person name="Berriman M."/>
        </authorList>
    </citation>
    <scope>NUCLEOTIDE SEQUENCE</scope>
</reference>
<dbReference type="EnsemblMetazoa" id="OVOC10109.1">
    <property type="protein sequence ID" value="OVOC10109.1"/>
    <property type="gene ID" value="WBGene00246918"/>
</dbReference>
<feature type="signal peptide" evidence="1">
    <location>
        <begin position="1"/>
        <end position="22"/>
    </location>
</feature>
<evidence type="ECO:0000313" key="3">
    <source>
        <dbReference type="Proteomes" id="UP000024404"/>
    </source>
</evidence>
<dbReference type="AlphaFoldDB" id="A0A8R1TIU8"/>
<evidence type="ECO:0000256" key="1">
    <source>
        <dbReference type="SAM" id="SignalP"/>
    </source>
</evidence>
<dbReference type="EMBL" id="CMVM020000319">
    <property type="status" value="NOT_ANNOTATED_CDS"/>
    <property type="molecule type" value="Genomic_DNA"/>
</dbReference>
<keyword evidence="3" id="KW-1185">Reference proteome</keyword>
<protein>
    <recommendedName>
        <fullName evidence="4">Transthyretin-like family protein</fullName>
    </recommendedName>
</protein>
<accession>A0A8R1TIU8</accession>
<dbReference type="Gene3D" id="2.60.40.3330">
    <property type="match status" value="1"/>
</dbReference>
<evidence type="ECO:0008006" key="4">
    <source>
        <dbReference type="Google" id="ProtNLM"/>
    </source>
</evidence>
<reference evidence="2" key="2">
    <citation type="submission" date="2022-06" db="UniProtKB">
        <authorList>
            <consortium name="EnsemblMetazoa"/>
        </authorList>
    </citation>
    <scope>IDENTIFICATION</scope>
</reference>